<dbReference type="RefSeq" id="WP_284936887.1">
    <property type="nucleotide sequence ID" value="NZ_JANURM010000002.1"/>
</dbReference>
<keyword evidence="2" id="KW-1185">Reference proteome</keyword>
<proteinExistence type="predicted"/>
<accession>A0ABT7HNN0</accession>
<name>A0ABT7HNN0_9BACT</name>
<organism evidence="1 2">
    <name type="scientific">Campylobacter gastrosuis</name>
    <dbReference type="NCBI Taxonomy" id="2974576"/>
    <lineage>
        <taxon>Bacteria</taxon>
        <taxon>Pseudomonadati</taxon>
        <taxon>Campylobacterota</taxon>
        <taxon>Epsilonproteobacteria</taxon>
        <taxon>Campylobacterales</taxon>
        <taxon>Campylobacteraceae</taxon>
        <taxon>Campylobacter</taxon>
    </lineage>
</organism>
<evidence type="ECO:0000313" key="1">
    <source>
        <dbReference type="EMBL" id="MDL0088233.1"/>
    </source>
</evidence>
<reference evidence="1" key="2">
    <citation type="journal article" date="2023" name="Microorganisms">
        <title>Isolation and Genomic Characteristics of Cat-Borne Campylobacter felis sp. nov. and Sheep-Borne Campylobacter ovis sp. nov.</title>
        <authorList>
            <person name="Wang H."/>
            <person name="Li Y."/>
            <person name="Gu Y."/>
            <person name="Zhou G."/>
            <person name="Chen X."/>
            <person name="Zhang X."/>
            <person name="Shao Z."/>
            <person name="Zhang J."/>
            <person name="Zhang M."/>
        </authorList>
    </citation>
    <scope>NUCLEOTIDE SEQUENCE</scope>
    <source>
        <strain evidence="1">PS10</strain>
    </source>
</reference>
<evidence type="ECO:0000313" key="2">
    <source>
        <dbReference type="Proteomes" id="UP001173801"/>
    </source>
</evidence>
<evidence type="ECO:0008006" key="3">
    <source>
        <dbReference type="Google" id="ProtNLM"/>
    </source>
</evidence>
<dbReference type="Proteomes" id="UP001173801">
    <property type="component" value="Unassembled WGS sequence"/>
</dbReference>
<dbReference type="EMBL" id="JANURM010000002">
    <property type="protein sequence ID" value="MDL0088233.1"/>
    <property type="molecule type" value="Genomic_DNA"/>
</dbReference>
<gene>
    <name evidence="1" type="ORF">NYG85_02425</name>
</gene>
<comment type="caution">
    <text evidence="1">The sequence shown here is derived from an EMBL/GenBank/DDBJ whole genome shotgun (WGS) entry which is preliminary data.</text>
</comment>
<reference evidence="1" key="1">
    <citation type="submission" date="2022-08" db="EMBL/GenBank/DDBJ databases">
        <authorList>
            <person name="Wang H."/>
        </authorList>
    </citation>
    <scope>NUCLEOTIDE SEQUENCE</scope>
    <source>
        <strain evidence="1">PS10</strain>
    </source>
</reference>
<sequence length="468" mass="52801">MIIAFEFKMACFSADFCYLLSKISENIEHKITQNGEYITLFASGSDDEISSFSTTLSQNLPHSIFLQDTRVFLAENLPQNSLNISNPKTNAITPSVINAYKNGKIIKNEFGVLSEIFIFNEAVNELNFNELLKRAVDEFILKNELKMADKNGEFLVLNSKNAKTIVPTNLKNLPKMFIAAEQEQVALASFDKPTILLKTTALFRQNHDDAQKFYSVKAPKDLFFYAFCDELFKRGVSFVGLENFTNQNEAMILENNILFSQKNEILDKKSLVLEFKKSGDDSVNFKGVELLFVPKFSSFDEIFTLIKELPSGEQFMQNFTKTYEISNQNLNLPASFFSLFCIVGVLIGLSDEPKRAGEILLLNALDFSVKKGVSIECGRSKNEFNALKFIKSAMSFYLAGAGVHNISFGCVQSLALFFSDFCYDYGRELGFDSISFCGDLFKSKVVSELFLKHLEPNFNTAFGDFIKI</sequence>
<protein>
    <recommendedName>
        <fullName evidence="3">Protein hydE</fullName>
    </recommendedName>
</protein>